<name>A0ABP7TLT3_9ACTN</name>
<evidence type="ECO:0000313" key="1">
    <source>
        <dbReference type="EMBL" id="GAA4028195.1"/>
    </source>
</evidence>
<sequence length="101" mass="10746">MPGGGRRLGLRDWRDAARVGKQWPDHSNPKRVIVEEAGAINNVPAEPDAGQPRGGLLTVSVPLPGRPLVAVWARGVESVSLGKDGLPCRVTPRFLSSSMSN</sequence>
<dbReference type="Proteomes" id="UP001500456">
    <property type="component" value="Unassembled WGS sequence"/>
</dbReference>
<accession>A0ABP7TLT3</accession>
<keyword evidence="2" id="KW-1185">Reference proteome</keyword>
<reference evidence="2" key="1">
    <citation type="journal article" date="2019" name="Int. J. Syst. Evol. Microbiol.">
        <title>The Global Catalogue of Microorganisms (GCM) 10K type strain sequencing project: providing services to taxonomists for standard genome sequencing and annotation.</title>
        <authorList>
            <consortium name="The Broad Institute Genomics Platform"/>
            <consortium name="The Broad Institute Genome Sequencing Center for Infectious Disease"/>
            <person name="Wu L."/>
            <person name="Ma J."/>
        </authorList>
    </citation>
    <scope>NUCLEOTIDE SEQUENCE [LARGE SCALE GENOMIC DNA]</scope>
    <source>
        <strain evidence="2">JCM 16924</strain>
    </source>
</reference>
<dbReference type="EMBL" id="BAAAZX010000043">
    <property type="protein sequence ID" value="GAA4028195.1"/>
    <property type="molecule type" value="Genomic_DNA"/>
</dbReference>
<proteinExistence type="predicted"/>
<evidence type="ECO:0000313" key="2">
    <source>
        <dbReference type="Proteomes" id="UP001500456"/>
    </source>
</evidence>
<organism evidence="1 2">
    <name type="scientific">Streptomyces plumbiresistens</name>
    <dbReference type="NCBI Taxonomy" id="511811"/>
    <lineage>
        <taxon>Bacteria</taxon>
        <taxon>Bacillati</taxon>
        <taxon>Actinomycetota</taxon>
        <taxon>Actinomycetes</taxon>
        <taxon>Kitasatosporales</taxon>
        <taxon>Streptomycetaceae</taxon>
        <taxon>Streptomyces</taxon>
    </lineage>
</organism>
<protein>
    <submittedName>
        <fullName evidence="1">Uncharacterized protein</fullName>
    </submittedName>
</protein>
<gene>
    <name evidence="1" type="ORF">GCM10022232_87580</name>
</gene>
<comment type="caution">
    <text evidence="1">The sequence shown here is derived from an EMBL/GenBank/DDBJ whole genome shotgun (WGS) entry which is preliminary data.</text>
</comment>